<reference evidence="1" key="1">
    <citation type="journal article" date="2012" name="PLoS ONE">
        <title>Gene sets for utilization of primary and secondary nutrition supplies in the distal gut of endangered iberian lynx.</title>
        <authorList>
            <person name="Alcaide M."/>
            <person name="Messina E."/>
            <person name="Richter M."/>
            <person name="Bargiela R."/>
            <person name="Peplies J."/>
            <person name="Huws S.A."/>
            <person name="Newbold C.J."/>
            <person name="Golyshin P.N."/>
            <person name="Simon M.A."/>
            <person name="Lopez G."/>
            <person name="Yakimov M.M."/>
            <person name="Ferrer M."/>
        </authorList>
    </citation>
    <scope>NUCLEOTIDE SEQUENCE</scope>
</reference>
<comment type="caution">
    <text evidence="1">The sequence shown here is derived from an EMBL/GenBank/DDBJ whole genome shotgun (WGS) entry which is preliminary data.</text>
</comment>
<accession>J9G665</accession>
<proteinExistence type="predicted"/>
<gene>
    <name evidence="1" type="ORF">EVA_09529</name>
</gene>
<organism evidence="1">
    <name type="scientific">gut metagenome</name>
    <dbReference type="NCBI Taxonomy" id="749906"/>
    <lineage>
        <taxon>unclassified sequences</taxon>
        <taxon>metagenomes</taxon>
        <taxon>organismal metagenomes</taxon>
    </lineage>
</organism>
<protein>
    <submittedName>
        <fullName evidence="1">Uncharacterized protein</fullName>
    </submittedName>
</protein>
<sequence length="61" mass="7159">MPVEFFRIDMTKCWFIDLDDSIFEASGGMLHAIHLRMNVVYCERTEYFMGGSVLFEAFLLD</sequence>
<feature type="non-terminal residue" evidence="1">
    <location>
        <position position="61"/>
    </location>
</feature>
<name>J9G665_9ZZZZ</name>
<dbReference type="AlphaFoldDB" id="J9G665"/>
<dbReference type="EMBL" id="AMCI01002570">
    <property type="protein sequence ID" value="EJX02364.1"/>
    <property type="molecule type" value="Genomic_DNA"/>
</dbReference>
<evidence type="ECO:0000313" key="1">
    <source>
        <dbReference type="EMBL" id="EJX02364.1"/>
    </source>
</evidence>